<dbReference type="EMBL" id="CM039175">
    <property type="protein sequence ID" value="KAH9734688.1"/>
    <property type="molecule type" value="Genomic_DNA"/>
</dbReference>
<sequence length="492" mass="56326">MVLKDGHYHPGPHIAVELIKFLDTDLNKKQIQQFLGIVNYVRDFIPKVAVHTSQLSCMLKKNTPPGGPAQTEAVKQLKKIAHSPLPLKIPTTGQRILQTDASDDFWSAILLEKIGDSESYCAHASGQFKDSEKNYHVIYEEILAVKYGIKKFEFHLISHNFLIRMDNSSFPKIFDFKNKLLHDKQLLNLKTWFAKHDFTVQHIKGDKNLILDFLTRPSIKSPVLISSITTIPIIAMNRSLSFKALTQKAFPLNVTFRSAFQIQAFVKKFLYTYFMNVHRTKPEKSCLLQNLFFLSSQPSGISPPQIMHRHFSGHSLNGFHHSPSGIAINNISQFVNLYGLLNFSSSSSCSVGVALPVYSTFKAIERKDEDEQQKWLMYWAAYGTFSIAEVFADKFLTWFPMYYHLKFSFLIWLQLPSTDGARQLYENYLSPFLLRCQAKADKLKATTHAKFDQLTAITQAKVDRLRAITLRPFLLTCQAKIDRLKAIEDMVC</sequence>
<keyword evidence="2" id="KW-1185">Reference proteome</keyword>
<dbReference type="Proteomes" id="UP000829398">
    <property type="component" value="Chromosome 6"/>
</dbReference>
<reference evidence="2" key="1">
    <citation type="journal article" date="2023" name="Hortic. Res.">
        <title>A chromosome-level phased genome enabling allele-level studies in sweet orange: a case study on citrus Huanglongbing tolerance.</title>
        <authorList>
            <person name="Wu B."/>
            <person name="Yu Q."/>
            <person name="Deng Z."/>
            <person name="Duan Y."/>
            <person name="Luo F."/>
            <person name="Gmitter F. Jr."/>
        </authorList>
    </citation>
    <scope>NUCLEOTIDE SEQUENCE [LARGE SCALE GENOMIC DNA]</scope>
    <source>
        <strain evidence="2">cv. Valencia</strain>
    </source>
</reference>
<evidence type="ECO:0000313" key="1">
    <source>
        <dbReference type="EMBL" id="KAH9734688.1"/>
    </source>
</evidence>
<gene>
    <name evidence="1" type="ORF">KPL71_017454</name>
</gene>
<organism evidence="1 2">
    <name type="scientific">Citrus sinensis</name>
    <name type="common">Sweet orange</name>
    <name type="synonym">Citrus aurantium var. sinensis</name>
    <dbReference type="NCBI Taxonomy" id="2711"/>
    <lineage>
        <taxon>Eukaryota</taxon>
        <taxon>Viridiplantae</taxon>
        <taxon>Streptophyta</taxon>
        <taxon>Embryophyta</taxon>
        <taxon>Tracheophyta</taxon>
        <taxon>Spermatophyta</taxon>
        <taxon>Magnoliopsida</taxon>
        <taxon>eudicotyledons</taxon>
        <taxon>Gunneridae</taxon>
        <taxon>Pentapetalae</taxon>
        <taxon>rosids</taxon>
        <taxon>malvids</taxon>
        <taxon>Sapindales</taxon>
        <taxon>Rutaceae</taxon>
        <taxon>Aurantioideae</taxon>
        <taxon>Citrus</taxon>
    </lineage>
</organism>
<protein>
    <submittedName>
        <fullName evidence="1">Uncharacterized protein</fullName>
    </submittedName>
</protein>
<evidence type="ECO:0000313" key="2">
    <source>
        <dbReference type="Proteomes" id="UP000829398"/>
    </source>
</evidence>
<name>A0ACB8JQ16_CITSI</name>
<comment type="caution">
    <text evidence="1">The sequence shown here is derived from an EMBL/GenBank/DDBJ whole genome shotgun (WGS) entry which is preliminary data.</text>
</comment>
<accession>A0ACB8JQ16</accession>
<proteinExistence type="predicted"/>